<evidence type="ECO:0000256" key="9">
    <source>
        <dbReference type="SAM" id="SignalP"/>
    </source>
</evidence>
<keyword evidence="7" id="KW-0325">Glycoprotein</keyword>
<feature type="domain" description="Ig-like" evidence="10">
    <location>
        <begin position="25"/>
        <end position="143"/>
    </location>
</feature>
<dbReference type="PROSITE" id="PS50835">
    <property type="entry name" value="IG_LIKE"/>
    <property type="match status" value="1"/>
</dbReference>
<keyword evidence="2" id="KW-0812">Transmembrane</keyword>
<keyword evidence="4" id="KW-1133">Transmembrane helix</keyword>
<evidence type="ECO:0000256" key="8">
    <source>
        <dbReference type="ARBA" id="ARBA00023319"/>
    </source>
</evidence>
<keyword evidence="6" id="KW-1015">Disulfide bond</keyword>
<dbReference type="EMBL" id="JBIYXZ010002089">
    <property type="protein sequence ID" value="KAL3042473.1"/>
    <property type="molecule type" value="Genomic_DNA"/>
</dbReference>
<dbReference type="InterPro" id="IPR013106">
    <property type="entry name" value="Ig_V-set"/>
</dbReference>
<evidence type="ECO:0000256" key="3">
    <source>
        <dbReference type="ARBA" id="ARBA00022729"/>
    </source>
</evidence>
<evidence type="ECO:0000256" key="4">
    <source>
        <dbReference type="ARBA" id="ARBA00022989"/>
    </source>
</evidence>
<proteinExistence type="predicted"/>
<accession>A0ABD2FLA6</accession>
<dbReference type="PANTHER" id="PTHR13869">
    <property type="entry name" value="MYELIN P0 RELATED"/>
    <property type="match status" value="1"/>
</dbReference>
<evidence type="ECO:0000313" key="11">
    <source>
        <dbReference type="EMBL" id="KAL3042473.1"/>
    </source>
</evidence>
<evidence type="ECO:0000259" key="10">
    <source>
        <dbReference type="PROSITE" id="PS50835"/>
    </source>
</evidence>
<dbReference type="InterPro" id="IPR007110">
    <property type="entry name" value="Ig-like_dom"/>
</dbReference>
<evidence type="ECO:0000256" key="6">
    <source>
        <dbReference type="ARBA" id="ARBA00023157"/>
    </source>
</evidence>
<feature type="signal peptide" evidence="9">
    <location>
        <begin position="1"/>
        <end position="32"/>
    </location>
</feature>
<dbReference type="InterPro" id="IPR013783">
    <property type="entry name" value="Ig-like_fold"/>
</dbReference>
<evidence type="ECO:0000256" key="2">
    <source>
        <dbReference type="ARBA" id="ARBA00022692"/>
    </source>
</evidence>
<dbReference type="InterPro" id="IPR036179">
    <property type="entry name" value="Ig-like_dom_sf"/>
</dbReference>
<dbReference type="AlphaFoldDB" id="A0ABD2FLA6"/>
<reference evidence="11 12" key="2">
    <citation type="journal article" date="2024" name="G3 (Bethesda)">
        <title>The genome of the cryopelagic Antarctic bald notothen, Trematomus borchgrevinki.</title>
        <authorList>
            <person name="Rayamajhi N."/>
            <person name="Rivera-Colon A.G."/>
            <person name="Minhas B.F."/>
            <person name="Cheng C.C."/>
            <person name="Catchen J.M."/>
        </authorList>
    </citation>
    <scope>NUCLEOTIDE SEQUENCE [LARGE SCALE GENOMIC DNA]</scope>
    <source>
        <strain evidence="11">AGRC-2024</strain>
    </source>
</reference>
<protein>
    <recommendedName>
        <fullName evidence="10">Ig-like domain-containing protein</fullName>
    </recommendedName>
</protein>
<dbReference type="Proteomes" id="UP001619887">
    <property type="component" value="Unassembled WGS sequence"/>
</dbReference>
<keyword evidence="5" id="KW-0472">Membrane</keyword>
<dbReference type="Pfam" id="PF07686">
    <property type="entry name" value="V-set"/>
    <property type="match status" value="1"/>
</dbReference>
<keyword evidence="12" id="KW-1185">Reference proteome</keyword>
<keyword evidence="8" id="KW-0393">Immunoglobulin domain</keyword>
<keyword evidence="3 9" id="KW-0732">Signal</keyword>
<sequence>MTDSMSNTMNPMILLCVFVGGLLLPGMQKVSGMHVYTEVEALNGTDVKLRCIFSSRYPVTFVSVIWKFKPLHGRPETVMYYKVRPYPPPEGRFRNQVVWSGDVMKKDASITLLQVSQTFSGTYTCTVRNPPDVHGRDGEVVLRVANKTTSFIPHDLHLDIIWK</sequence>
<evidence type="ECO:0000313" key="12">
    <source>
        <dbReference type="Proteomes" id="UP001619887"/>
    </source>
</evidence>
<dbReference type="InterPro" id="IPR000920">
    <property type="entry name" value="Myelin_P0-rel"/>
</dbReference>
<dbReference type="SMART" id="SM00409">
    <property type="entry name" value="IG"/>
    <property type="match status" value="1"/>
</dbReference>
<reference evidence="11 12" key="1">
    <citation type="journal article" date="2022" name="G3 (Bethesda)">
        <title>Evaluating Illumina-, Nanopore-, and PacBio-based genome assembly strategies with the bald notothen, Trematomus borchgrevinki.</title>
        <authorList>
            <person name="Rayamajhi N."/>
            <person name="Cheng C.C."/>
            <person name="Catchen J.M."/>
        </authorList>
    </citation>
    <scope>NUCLEOTIDE SEQUENCE [LARGE SCALE GENOMIC DNA]</scope>
    <source>
        <strain evidence="11">AGRC-2024</strain>
    </source>
</reference>
<evidence type="ECO:0000256" key="7">
    <source>
        <dbReference type="ARBA" id="ARBA00023180"/>
    </source>
</evidence>
<dbReference type="SUPFAM" id="SSF48726">
    <property type="entry name" value="Immunoglobulin"/>
    <property type="match status" value="1"/>
</dbReference>
<comment type="subcellular location">
    <subcellularLocation>
        <location evidence="1">Membrane</location>
        <topology evidence="1">Single-pass type I membrane protein</topology>
    </subcellularLocation>
</comment>
<evidence type="ECO:0000256" key="1">
    <source>
        <dbReference type="ARBA" id="ARBA00004479"/>
    </source>
</evidence>
<dbReference type="InterPro" id="IPR003599">
    <property type="entry name" value="Ig_sub"/>
</dbReference>
<name>A0ABD2FLA6_PAGBO</name>
<gene>
    <name evidence="11" type="ORF">OYC64_020411</name>
</gene>
<organism evidence="11 12">
    <name type="scientific">Pagothenia borchgrevinki</name>
    <name type="common">Bald rockcod</name>
    <name type="synonym">Trematomus borchgrevinki</name>
    <dbReference type="NCBI Taxonomy" id="8213"/>
    <lineage>
        <taxon>Eukaryota</taxon>
        <taxon>Metazoa</taxon>
        <taxon>Chordata</taxon>
        <taxon>Craniata</taxon>
        <taxon>Vertebrata</taxon>
        <taxon>Euteleostomi</taxon>
        <taxon>Actinopterygii</taxon>
        <taxon>Neopterygii</taxon>
        <taxon>Teleostei</taxon>
        <taxon>Neoteleostei</taxon>
        <taxon>Acanthomorphata</taxon>
        <taxon>Eupercaria</taxon>
        <taxon>Perciformes</taxon>
        <taxon>Notothenioidei</taxon>
        <taxon>Nototheniidae</taxon>
        <taxon>Pagothenia</taxon>
    </lineage>
</organism>
<dbReference type="GO" id="GO:0016020">
    <property type="term" value="C:membrane"/>
    <property type="evidence" value="ECO:0007669"/>
    <property type="project" value="UniProtKB-SubCell"/>
</dbReference>
<dbReference type="PANTHER" id="PTHR13869:SF21">
    <property type="entry name" value="MYELIN PROTEIN ZERO-LIKE PROTEIN 2"/>
    <property type="match status" value="1"/>
</dbReference>
<dbReference type="Gene3D" id="2.60.40.10">
    <property type="entry name" value="Immunoglobulins"/>
    <property type="match status" value="1"/>
</dbReference>
<feature type="chain" id="PRO_5044747594" description="Ig-like domain-containing protein" evidence="9">
    <location>
        <begin position="33"/>
        <end position="163"/>
    </location>
</feature>
<evidence type="ECO:0000256" key="5">
    <source>
        <dbReference type="ARBA" id="ARBA00023136"/>
    </source>
</evidence>
<dbReference type="PRINTS" id="PR00213">
    <property type="entry name" value="MYELINP0"/>
</dbReference>
<comment type="caution">
    <text evidence="11">The sequence shown here is derived from an EMBL/GenBank/DDBJ whole genome shotgun (WGS) entry which is preliminary data.</text>
</comment>